<organism evidence="7 8">
    <name type="scientific">Tieghemostelium lacteum</name>
    <name type="common">Slime mold</name>
    <name type="synonym">Dictyostelium lacteum</name>
    <dbReference type="NCBI Taxonomy" id="361077"/>
    <lineage>
        <taxon>Eukaryota</taxon>
        <taxon>Amoebozoa</taxon>
        <taxon>Evosea</taxon>
        <taxon>Eumycetozoa</taxon>
        <taxon>Dictyostelia</taxon>
        <taxon>Dictyosteliales</taxon>
        <taxon>Raperosteliaceae</taxon>
        <taxon>Tieghemostelium</taxon>
    </lineage>
</organism>
<reference evidence="7 8" key="1">
    <citation type="submission" date="2015-12" db="EMBL/GenBank/DDBJ databases">
        <title>Dictyostelia acquired genes for synthesis and detection of signals that induce cell-type specialization by lateral gene transfer from prokaryotes.</title>
        <authorList>
            <person name="Gloeckner G."/>
            <person name="Schaap P."/>
        </authorList>
    </citation>
    <scope>NUCLEOTIDE SEQUENCE [LARGE SCALE GENOMIC DNA]</scope>
    <source>
        <strain evidence="7 8">TK</strain>
    </source>
</reference>
<dbReference type="InterPro" id="IPR018087">
    <property type="entry name" value="Glyco_hydro_5_CS"/>
</dbReference>
<protein>
    <recommendedName>
        <fullName evidence="6">Glycoside hydrolase family 5 domain-containing protein</fullName>
    </recommendedName>
</protein>
<dbReference type="Gene3D" id="3.20.20.80">
    <property type="entry name" value="Glycosidases"/>
    <property type="match status" value="1"/>
</dbReference>
<evidence type="ECO:0000256" key="5">
    <source>
        <dbReference type="SAM" id="MobiDB-lite"/>
    </source>
</evidence>
<feature type="domain" description="Glycoside hydrolase family 5" evidence="6">
    <location>
        <begin position="258"/>
        <end position="562"/>
    </location>
</feature>
<keyword evidence="3 4" id="KW-0326">Glycosidase</keyword>
<proteinExistence type="inferred from homology"/>
<dbReference type="GO" id="GO:0000272">
    <property type="term" value="P:polysaccharide catabolic process"/>
    <property type="evidence" value="ECO:0007669"/>
    <property type="project" value="InterPro"/>
</dbReference>
<evidence type="ECO:0000256" key="2">
    <source>
        <dbReference type="ARBA" id="ARBA00022801"/>
    </source>
</evidence>
<feature type="region of interest" description="Disordered" evidence="5">
    <location>
        <begin position="59"/>
        <end position="146"/>
    </location>
</feature>
<evidence type="ECO:0000313" key="7">
    <source>
        <dbReference type="EMBL" id="KYR00708.1"/>
    </source>
</evidence>
<keyword evidence="2 4" id="KW-0378">Hydrolase</keyword>
<feature type="compositionally biased region" description="Low complexity" evidence="5">
    <location>
        <begin position="169"/>
        <end position="180"/>
    </location>
</feature>
<dbReference type="OrthoDB" id="442731at2759"/>
<feature type="region of interest" description="Disordered" evidence="5">
    <location>
        <begin position="161"/>
        <end position="181"/>
    </location>
</feature>
<dbReference type="InterPro" id="IPR001547">
    <property type="entry name" value="Glyco_hydro_5"/>
</dbReference>
<feature type="compositionally biased region" description="Low complexity" evidence="5">
    <location>
        <begin position="127"/>
        <end position="141"/>
    </location>
</feature>
<dbReference type="Pfam" id="PF00150">
    <property type="entry name" value="Cellulase"/>
    <property type="match status" value="1"/>
</dbReference>
<dbReference type="EMBL" id="LODT01000013">
    <property type="protein sequence ID" value="KYR00708.1"/>
    <property type="molecule type" value="Genomic_DNA"/>
</dbReference>
<evidence type="ECO:0000256" key="1">
    <source>
        <dbReference type="ARBA" id="ARBA00005641"/>
    </source>
</evidence>
<dbReference type="AlphaFoldDB" id="A0A152A386"/>
<dbReference type="FunCoup" id="A0A152A386">
    <property type="interactions" value="23"/>
</dbReference>
<feature type="compositionally biased region" description="Polar residues" evidence="5">
    <location>
        <begin position="81"/>
        <end position="111"/>
    </location>
</feature>
<dbReference type="InterPro" id="IPR017853">
    <property type="entry name" value="GH"/>
</dbReference>
<dbReference type="Proteomes" id="UP000076078">
    <property type="component" value="Unassembled WGS sequence"/>
</dbReference>
<dbReference type="PROSITE" id="PS00659">
    <property type="entry name" value="GLYCOSYL_HYDROL_F5"/>
    <property type="match status" value="1"/>
</dbReference>
<evidence type="ECO:0000256" key="4">
    <source>
        <dbReference type="RuleBase" id="RU361153"/>
    </source>
</evidence>
<name>A0A152A386_TIELA</name>
<dbReference type="STRING" id="361077.A0A152A386"/>
<dbReference type="PANTHER" id="PTHR35923:SF4">
    <property type="entry name" value="GLYCOSIDE HYDROLASE FAMILY 5 DOMAIN-CONTAINING PROTEIN"/>
    <property type="match status" value="1"/>
</dbReference>
<accession>A0A152A386</accession>
<dbReference type="InParanoid" id="A0A152A386"/>
<dbReference type="SUPFAM" id="SSF51445">
    <property type="entry name" value="(Trans)glycosidases"/>
    <property type="match status" value="1"/>
</dbReference>
<evidence type="ECO:0000313" key="8">
    <source>
        <dbReference type="Proteomes" id="UP000076078"/>
    </source>
</evidence>
<sequence>MTNIISKFKYYIRRKKLKNIRKKQQKEFDQNGHNKAFMVNNYNIEVDQSLNSKKSNRFSVFSSKKDQKNRNTIKAFPNPPNNTIQIHQQDQENQNISPPIKSANLSKSQQLEKPLPKCPSPKQQRNSESGDSSSSQKPESPSFDDQMSEYKRLQKERYMKMNPLPPTQPVNNVSTSPSNNGKMDSPTMKALQMSPVSLSTSNRSNTKSVLRSFSALNTSQGHLKKSGKLKVNTSEYQDIYISSKDGGLWINDLPLKIKGINWFGCETETFVVHGLWKRDFREYINFLAENNFNLVRIPFSLEMVLKDPFPTSITISSSMNTEFFGQRALSVLDIIIEACSEKGIFILLDLHSFGPNNRLNDGLWYNSKYSEQDTLKVWNILILRYGNTWNVLGVDLKNEPFAATWSTGNLATDWDQAINRIGTYIQNNGGSRWLILAQGVSSQKNSEMACCWGESFESEGRNGTSAISLPMDDKFVYSPHCYGPSVMDHSHFRNDNFPHNLPPHWDMNFGDLPVNTRRAMVVSEWGGKYDDILDKQWMDSFVSYLISKGCTDNIFWALNPNSGDTGGILRDDWTSPNNEKLELLTRLVNHPTKVSYDKDTSLYKVVSIIPTQLENA</sequence>
<comment type="caution">
    <text evidence="7">The sequence shown here is derived from an EMBL/GenBank/DDBJ whole genome shotgun (WGS) entry which is preliminary data.</text>
</comment>
<dbReference type="GO" id="GO:0004553">
    <property type="term" value="F:hydrolase activity, hydrolyzing O-glycosyl compounds"/>
    <property type="evidence" value="ECO:0007669"/>
    <property type="project" value="InterPro"/>
</dbReference>
<gene>
    <name evidence="7" type="ORF">DLAC_02748</name>
</gene>
<keyword evidence="8" id="KW-1185">Reference proteome</keyword>
<comment type="similarity">
    <text evidence="1 4">Belongs to the glycosyl hydrolase 5 (cellulase A) family.</text>
</comment>
<evidence type="ECO:0000259" key="6">
    <source>
        <dbReference type="Pfam" id="PF00150"/>
    </source>
</evidence>
<dbReference type="OMA" id="FVYSPHC"/>
<evidence type="ECO:0000256" key="3">
    <source>
        <dbReference type="ARBA" id="ARBA00023295"/>
    </source>
</evidence>
<dbReference type="PANTHER" id="PTHR35923">
    <property type="entry name" value="MAJOR EXTRACELLULAR ENDOGLUCANASE"/>
    <property type="match status" value="1"/>
</dbReference>